<dbReference type="OrthoDB" id="8724542at2"/>
<evidence type="ECO:0000313" key="1">
    <source>
        <dbReference type="EMBL" id="TKT72365.1"/>
    </source>
</evidence>
<sequence length="112" mass="11916">MVAWPFTEVVALTLNSRLTAGTLALAVLIAAASQSVTRHAEAAGGAGICRRDAAEVLAGKKRITNAQARRITGASLVRQIKPGQPVTMDYRQERVTIETDPKTGRIVRAFCG</sequence>
<dbReference type="Gene3D" id="3.30.10.10">
    <property type="entry name" value="Trypsin Inhibitor V, subunit A"/>
    <property type="match status" value="1"/>
</dbReference>
<dbReference type="Proteomes" id="UP000034832">
    <property type="component" value="Unassembled WGS sequence"/>
</dbReference>
<protein>
    <recommendedName>
        <fullName evidence="3">Peptidase inhibitor I78 family protein</fullName>
    </recommendedName>
</protein>
<dbReference type="InterPro" id="IPR021719">
    <property type="entry name" value="Prot_inh_I78"/>
</dbReference>
<reference evidence="1" key="1">
    <citation type="submission" date="2019-04" db="EMBL/GenBank/DDBJ databases">
        <title>Whole genome sequencing of cave bacteria.</title>
        <authorList>
            <person name="Gan H.M."/>
            <person name="Barton H."/>
            <person name="Savka M.A."/>
        </authorList>
    </citation>
    <scope>NUCLEOTIDE SEQUENCE [LARGE SCALE GENOMIC DNA]</scope>
    <source>
        <strain evidence="1">LC387</strain>
    </source>
</reference>
<name>A0A4U6BS21_9BRAD</name>
<organism evidence="1 2">
    <name type="scientific">Afipia massiliensis</name>
    <dbReference type="NCBI Taxonomy" id="211460"/>
    <lineage>
        <taxon>Bacteria</taxon>
        <taxon>Pseudomonadati</taxon>
        <taxon>Pseudomonadota</taxon>
        <taxon>Alphaproteobacteria</taxon>
        <taxon>Hyphomicrobiales</taxon>
        <taxon>Nitrobacteraceae</taxon>
        <taxon>Afipia</taxon>
    </lineage>
</organism>
<dbReference type="AlphaFoldDB" id="A0A4U6BS21"/>
<comment type="caution">
    <text evidence="1">The sequence shown here is derived from an EMBL/GenBank/DDBJ whole genome shotgun (WGS) entry which is preliminary data.</text>
</comment>
<dbReference type="EMBL" id="LBIA02000001">
    <property type="protein sequence ID" value="TKT72365.1"/>
    <property type="molecule type" value="Genomic_DNA"/>
</dbReference>
<dbReference type="Pfam" id="PF11720">
    <property type="entry name" value="Inhibitor_I78"/>
    <property type="match status" value="1"/>
</dbReference>
<evidence type="ECO:0000313" key="2">
    <source>
        <dbReference type="Proteomes" id="UP000034832"/>
    </source>
</evidence>
<proteinExistence type="predicted"/>
<keyword evidence="2" id="KW-1185">Reference proteome</keyword>
<evidence type="ECO:0008006" key="3">
    <source>
        <dbReference type="Google" id="ProtNLM"/>
    </source>
</evidence>
<gene>
    <name evidence="1" type="ORF">YH63_013540</name>
</gene>
<accession>A0A4U6BS21</accession>